<proteinExistence type="predicted"/>
<name>A0A2N8UJX6_9BASI</name>
<dbReference type="AlphaFoldDB" id="A0A2N8UJX6"/>
<dbReference type="Proteomes" id="UP000239563">
    <property type="component" value="Chromosome XVI"/>
</dbReference>
<sequence length="330" mass="34631">MSAPLLARQHLLRGQAASTLLGLNRINPATSAAVIARGFHVQPNRSTPASSAAPSKRWPLKTLGGGLMASGGGWYYLGSDGVNPQRTFSVYAPLESEADSSVNGSSTLMRPASPAAPRRQTVALVFLTSQSAGQGLVKSLVSNFGGGGGEREKWFPWIGYFREAGYDCVQMNLALPSGDGTAADKTTARLADELHTQIRLSNLQRQPVLFVHHAADASPASTAQIVSSYIEPNNAQGGGGGFWSKIFGGGGMFGSRPAISGLVVISDLDDASALTLFGKHPKLNTLIVANGGASTAAHQGKVTVMDAKGKKDDKIIKDIERWLIKEGYEG</sequence>
<gene>
    <name evidence="1" type="ORF">SRS1_16062</name>
</gene>
<reference evidence="1 2" key="1">
    <citation type="submission" date="2017-02" db="EMBL/GenBank/DDBJ databases">
        <authorList>
            <person name="Peterson S.W."/>
        </authorList>
    </citation>
    <scope>NUCLEOTIDE SEQUENCE [LARGE SCALE GENOMIC DNA]</scope>
    <source>
        <strain evidence="1 2">SRS1_H2-8</strain>
    </source>
</reference>
<dbReference type="EMBL" id="LT795069">
    <property type="protein sequence ID" value="SJX65237.1"/>
    <property type="molecule type" value="Genomic_DNA"/>
</dbReference>
<evidence type="ECO:0000313" key="2">
    <source>
        <dbReference type="Proteomes" id="UP000239563"/>
    </source>
</evidence>
<organism evidence="1 2">
    <name type="scientific">Sporisorium reilianum f. sp. reilianum</name>
    <dbReference type="NCBI Taxonomy" id="72559"/>
    <lineage>
        <taxon>Eukaryota</taxon>
        <taxon>Fungi</taxon>
        <taxon>Dikarya</taxon>
        <taxon>Basidiomycota</taxon>
        <taxon>Ustilaginomycotina</taxon>
        <taxon>Ustilaginomycetes</taxon>
        <taxon>Ustilaginales</taxon>
        <taxon>Ustilaginaceae</taxon>
        <taxon>Sporisorium</taxon>
    </lineage>
</organism>
<protein>
    <submittedName>
        <fullName evidence="1">Uncharacterized protein</fullName>
    </submittedName>
</protein>
<accession>A0A2N8UJX6</accession>
<evidence type="ECO:0000313" key="1">
    <source>
        <dbReference type="EMBL" id="SJX65237.1"/>
    </source>
</evidence>